<accession>A0A0F7U7Y1</accession>
<name>A0A0F7U7Y1_NEOCL</name>
<feature type="compositionally biased region" description="Low complexity" evidence="1">
    <location>
        <begin position="218"/>
        <end position="232"/>
    </location>
</feature>
<protein>
    <submittedName>
        <fullName evidence="2">Uncharacterized protein</fullName>
    </submittedName>
</protein>
<feature type="compositionally biased region" description="Pro residues" evidence="1">
    <location>
        <begin position="144"/>
        <end position="155"/>
    </location>
</feature>
<proteinExistence type="predicted"/>
<feature type="region of interest" description="Disordered" evidence="1">
    <location>
        <begin position="114"/>
        <end position="329"/>
    </location>
</feature>
<dbReference type="EMBL" id="LN714476">
    <property type="protein sequence ID" value="CEL64770.1"/>
    <property type="molecule type" value="Genomic_DNA"/>
</dbReference>
<feature type="region of interest" description="Disordered" evidence="1">
    <location>
        <begin position="482"/>
        <end position="522"/>
    </location>
</feature>
<reference evidence="2" key="1">
    <citation type="journal article" date="2015" name="PLoS ONE">
        <title>Comprehensive Evaluation of Toxoplasma gondii VEG and Neospora caninum LIV Genomes with Tachyzoite Stage Transcriptome and Proteome Defines Novel Transcript Features.</title>
        <authorList>
            <person name="Ramaprasad A."/>
            <person name="Mourier T."/>
            <person name="Naeem R."/>
            <person name="Malas T.B."/>
            <person name="Moussa E."/>
            <person name="Panigrahi A."/>
            <person name="Vermont S.J."/>
            <person name="Otto T.D."/>
            <person name="Wastling J."/>
            <person name="Pain A."/>
        </authorList>
    </citation>
    <scope>NUCLEOTIDE SEQUENCE</scope>
    <source>
        <strain evidence="2">Liverpool</strain>
    </source>
</reference>
<evidence type="ECO:0000313" key="2">
    <source>
        <dbReference type="EMBL" id="CEL64770.1"/>
    </source>
</evidence>
<feature type="compositionally biased region" description="Polar residues" evidence="1">
    <location>
        <begin position="600"/>
        <end position="609"/>
    </location>
</feature>
<sequence>MSSLLFFFCVASPQRIFRGGRIRRRLSRALEGVRALAGDVLEAMKEVDLSEFSFLETFQSEDCSDLLTLSLPMSSFYFLHDAPASLPPLVAPGSTEHQFVQRISLPWSHLRSSESFPARRQHERDEPATVAPTPPSHPSAAAKPRPPTPSPPVPPTARQGLEPNGPASVKAPPSPRDGHAAGARLPQVRDSGSASAPSTAKFDTEERGRVFAPDDRSASSSPSASSVPSGSSHLLFAPPTRNISPVQTPELGSGILQPVGTKASLPSTTCSLRALRDGEDSLCSPPKTPLRRLCFSPSPRKKTDSSAWRGQAPEREERSVQAKAEAAKGRRPLDLHALLESHRQAATAAAAVSGKGEIGKARQTAPGASTPVHMRSCLQGREATKAPRRPSHVACGSHEESACCSVTEALPARHNPVLFRHTWGREKHKEPEFTAAGDAGQWTPPLSRNCLRTRADDWASCAQSSVPVPSAASAKARADLTSQLEGHYPRKGSREFPSEIDSKNTERNGFFSEGERPATRTVPPMAVSRQQLLLRRGTTRAERMELAHQKRKRGSLGATRTVSASIVSAAAEGDKRLGIRGSVHEAGINARESEMLTHGPSAQSGSRSPLQRAQREEERIQAIREQVAAARVQIQRLPKTRKAQNAVARWKLFQQLQALVEQEKHLMEGSLGGRKG</sequence>
<evidence type="ECO:0000256" key="1">
    <source>
        <dbReference type="SAM" id="MobiDB-lite"/>
    </source>
</evidence>
<gene>
    <name evidence="2" type="ORF">BN1204_006476</name>
</gene>
<dbReference type="AlphaFoldDB" id="A0A0F7U7Y1"/>
<feature type="compositionally biased region" description="Basic and acidic residues" evidence="1">
    <location>
        <begin position="202"/>
        <end position="217"/>
    </location>
</feature>
<feature type="compositionally biased region" description="Basic and acidic residues" evidence="1">
    <location>
        <begin position="492"/>
        <end position="506"/>
    </location>
</feature>
<organism evidence="2">
    <name type="scientific">Neospora caninum (strain Liverpool)</name>
    <dbReference type="NCBI Taxonomy" id="572307"/>
    <lineage>
        <taxon>Eukaryota</taxon>
        <taxon>Sar</taxon>
        <taxon>Alveolata</taxon>
        <taxon>Apicomplexa</taxon>
        <taxon>Conoidasida</taxon>
        <taxon>Coccidia</taxon>
        <taxon>Eucoccidiorida</taxon>
        <taxon>Eimeriorina</taxon>
        <taxon>Sarcocystidae</taxon>
        <taxon>Neospora</taxon>
    </lineage>
</organism>
<feature type="compositionally biased region" description="Basic and acidic residues" evidence="1">
    <location>
        <begin position="312"/>
        <end position="329"/>
    </location>
</feature>
<feature type="region of interest" description="Disordered" evidence="1">
    <location>
        <begin position="594"/>
        <end position="616"/>
    </location>
</feature>